<evidence type="ECO:0000256" key="2">
    <source>
        <dbReference type="SAM" id="SignalP"/>
    </source>
</evidence>
<reference evidence="4 5" key="1">
    <citation type="submission" date="2019-12" db="EMBL/GenBank/DDBJ databases">
        <title>Genomic-based taxomic classification of the family Erythrobacteraceae.</title>
        <authorList>
            <person name="Xu L."/>
        </authorList>
    </citation>
    <scope>NUCLEOTIDE SEQUENCE [LARGE SCALE GENOMIC DNA]</scope>
    <source>
        <strain evidence="4 5">DSM 17792</strain>
    </source>
</reference>
<evidence type="ECO:0000259" key="3">
    <source>
        <dbReference type="Pfam" id="PF04536"/>
    </source>
</evidence>
<keyword evidence="1" id="KW-1133">Transmembrane helix</keyword>
<name>A0A844XP53_9SPHN</name>
<evidence type="ECO:0000313" key="4">
    <source>
        <dbReference type="EMBL" id="MXO47027.1"/>
    </source>
</evidence>
<dbReference type="Pfam" id="PF04536">
    <property type="entry name" value="TPM_phosphatase"/>
    <property type="match status" value="1"/>
</dbReference>
<dbReference type="OrthoDB" id="9810918at2"/>
<accession>A0A844XP53</accession>
<dbReference type="EMBL" id="WTYC01000001">
    <property type="protein sequence ID" value="MXO47027.1"/>
    <property type="molecule type" value="Genomic_DNA"/>
</dbReference>
<dbReference type="Gene3D" id="3.10.310.50">
    <property type="match status" value="1"/>
</dbReference>
<feature type="chain" id="PRO_5032683783" evidence="2">
    <location>
        <begin position="24"/>
        <end position="275"/>
    </location>
</feature>
<gene>
    <name evidence="4" type="ORF">GRI69_01965</name>
</gene>
<dbReference type="Proteomes" id="UP000448199">
    <property type="component" value="Unassembled WGS sequence"/>
</dbReference>
<dbReference type="PANTHER" id="PTHR30373">
    <property type="entry name" value="UPF0603 PROTEIN YGCG"/>
    <property type="match status" value="1"/>
</dbReference>
<keyword evidence="5" id="KW-1185">Reference proteome</keyword>
<feature type="domain" description="TPM" evidence="3">
    <location>
        <begin position="35"/>
        <end position="157"/>
    </location>
</feature>
<sequence>MNRIPGLLLLLAAAFGLGSPALAQPAFPERGTAPVVDEANIIDEATEAELTRKLTEFEARNQRQFVVATVPDLQGYDIAEYGYQLGRNWQLGDAENDDGIILLVAPNERQMRVEVGYGLEGIIPDGLAFEYVEGMKPFFREGDYSGGISWGADQIIRQLELPPEEAAQVAQASEQQRESKDSGFPIGGLIWLAFIVFFFILPMFSGRGRRRRYRRGPWGNAARDIILWEAGKAIARGIDSDGWGGGGGGGFGGGGFGGFSGGGGSFGGGGASGGW</sequence>
<dbReference type="AlphaFoldDB" id="A0A844XP53"/>
<protein>
    <submittedName>
        <fullName evidence="4">Methanol dehydrogenase</fullName>
    </submittedName>
</protein>
<feature type="transmembrane region" description="Helical" evidence="1">
    <location>
        <begin position="184"/>
        <end position="205"/>
    </location>
</feature>
<dbReference type="RefSeq" id="WP_160726630.1">
    <property type="nucleotide sequence ID" value="NZ_WTYC01000001.1"/>
</dbReference>
<evidence type="ECO:0000313" key="5">
    <source>
        <dbReference type="Proteomes" id="UP000448199"/>
    </source>
</evidence>
<keyword evidence="2" id="KW-0732">Signal</keyword>
<keyword evidence="1" id="KW-0472">Membrane</keyword>
<proteinExistence type="predicted"/>
<evidence type="ECO:0000256" key="1">
    <source>
        <dbReference type="SAM" id="Phobius"/>
    </source>
</evidence>
<dbReference type="InterPro" id="IPR007621">
    <property type="entry name" value="TPM_dom"/>
</dbReference>
<keyword evidence="1" id="KW-0812">Transmembrane</keyword>
<dbReference type="PANTHER" id="PTHR30373:SF2">
    <property type="entry name" value="UPF0603 PROTEIN YGCG"/>
    <property type="match status" value="1"/>
</dbReference>
<comment type="caution">
    <text evidence="4">The sequence shown here is derived from an EMBL/GenBank/DDBJ whole genome shotgun (WGS) entry which is preliminary data.</text>
</comment>
<organism evidence="4 5">
    <name type="scientific">Qipengyuania vulgaris</name>
    <dbReference type="NCBI Taxonomy" id="291985"/>
    <lineage>
        <taxon>Bacteria</taxon>
        <taxon>Pseudomonadati</taxon>
        <taxon>Pseudomonadota</taxon>
        <taxon>Alphaproteobacteria</taxon>
        <taxon>Sphingomonadales</taxon>
        <taxon>Erythrobacteraceae</taxon>
        <taxon>Qipengyuania</taxon>
    </lineage>
</organism>
<feature type="signal peptide" evidence="2">
    <location>
        <begin position="1"/>
        <end position="23"/>
    </location>
</feature>